<protein>
    <submittedName>
        <fullName evidence="2">Ferritin-like domain-containing protein</fullName>
    </submittedName>
</protein>
<organism evidence="2 3">
    <name type="scientific">Pontibacter ruber</name>
    <dbReference type="NCBI Taxonomy" id="1343895"/>
    <lineage>
        <taxon>Bacteria</taxon>
        <taxon>Pseudomonadati</taxon>
        <taxon>Bacteroidota</taxon>
        <taxon>Cytophagia</taxon>
        <taxon>Cytophagales</taxon>
        <taxon>Hymenobacteraceae</taxon>
        <taxon>Pontibacter</taxon>
    </lineage>
</organism>
<dbReference type="InterPro" id="IPR009078">
    <property type="entry name" value="Ferritin-like_SF"/>
</dbReference>
<dbReference type="SUPFAM" id="SSF47240">
    <property type="entry name" value="Ferritin-like"/>
    <property type="match status" value="1"/>
</dbReference>
<accession>A0ABW5CZN8</accession>
<dbReference type="InterPro" id="IPR010287">
    <property type="entry name" value="DUF892_YciF-like"/>
</dbReference>
<dbReference type="RefSeq" id="WP_250431035.1">
    <property type="nucleotide sequence ID" value="NZ_JALPRR010000003.1"/>
</dbReference>
<dbReference type="Pfam" id="PF05974">
    <property type="entry name" value="DUF892"/>
    <property type="match status" value="1"/>
</dbReference>
<keyword evidence="3" id="KW-1185">Reference proteome</keyword>
<comment type="caution">
    <text evidence="2">The sequence shown here is derived from an EMBL/GenBank/DDBJ whole genome shotgun (WGS) entry which is preliminary data.</text>
</comment>
<dbReference type="PANTHER" id="PTHR30565:SF9">
    <property type="entry name" value="PROTEIN YCIF"/>
    <property type="match status" value="1"/>
</dbReference>
<evidence type="ECO:0000256" key="1">
    <source>
        <dbReference type="SAM" id="Coils"/>
    </source>
</evidence>
<name>A0ABW5CZN8_9BACT</name>
<gene>
    <name evidence="2" type="ORF">ACFSKP_16390</name>
</gene>
<dbReference type="Gene3D" id="1.20.1260.10">
    <property type="match status" value="1"/>
</dbReference>
<feature type="coiled-coil region" evidence="1">
    <location>
        <begin position="42"/>
        <end position="69"/>
    </location>
</feature>
<dbReference type="InterPro" id="IPR047114">
    <property type="entry name" value="YciF"/>
</dbReference>
<dbReference type="Proteomes" id="UP001597374">
    <property type="component" value="Unassembled WGS sequence"/>
</dbReference>
<evidence type="ECO:0000313" key="3">
    <source>
        <dbReference type="Proteomes" id="UP001597374"/>
    </source>
</evidence>
<reference evidence="3" key="1">
    <citation type="journal article" date="2019" name="Int. J. Syst. Evol. Microbiol.">
        <title>The Global Catalogue of Microorganisms (GCM) 10K type strain sequencing project: providing services to taxonomists for standard genome sequencing and annotation.</title>
        <authorList>
            <consortium name="The Broad Institute Genomics Platform"/>
            <consortium name="The Broad Institute Genome Sequencing Center for Infectious Disease"/>
            <person name="Wu L."/>
            <person name="Ma J."/>
        </authorList>
    </citation>
    <scope>NUCLEOTIDE SEQUENCE [LARGE SCALE GENOMIC DNA]</scope>
    <source>
        <strain evidence="3">CGMCC 4.1782</strain>
    </source>
</reference>
<dbReference type="InterPro" id="IPR012347">
    <property type="entry name" value="Ferritin-like"/>
</dbReference>
<keyword evidence="1" id="KW-0175">Coiled coil</keyword>
<dbReference type="EMBL" id="JBHUIM010000002">
    <property type="protein sequence ID" value="MFD2247847.1"/>
    <property type="molecule type" value="Genomic_DNA"/>
</dbReference>
<proteinExistence type="predicted"/>
<sequence length="163" mass="18347">MAELRNLEDLFKHELMELYGVEENLIQAIPEMASRANDQLLKMALENHLEQTKAQKDRLDQVFQMLNIQKMEVPASAIEGMVMQGREMMAEDASPEAQDAGIIAAAQKIEHYEISGYGTATHYAERLGHMEAAALLRQTLDEEKMADTKLNELAKNSVNLKAM</sequence>
<dbReference type="PANTHER" id="PTHR30565">
    <property type="entry name" value="PROTEIN YCIF"/>
    <property type="match status" value="1"/>
</dbReference>
<evidence type="ECO:0000313" key="2">
    <source>
        <dbReference type="EMBL" id="MFD2247847.1"/>
    </source>
</evidence>